<dbReference type="SFLD" id="SFLDG01135">
    <property type="entry name" value="C1.5.6:_HAD__Beta-PGM__Phospha"/>
    <property type="match status" value="1"/>
</dbReference>
<dbReference type="InterPro" id="IPR036412">
    <property type="entry name" value="HAD-like_sf"/>
</dbReference>
<dbReference type="SUPFAM" id="SSF56784">
    <property type="entry name" value="HAD-like"/>
    <property type="match status" value="1"/>
</dbReference>
<gene>
    <name evidence="1" type="ORF">V6984_17505</name>
</gene>
<dbReference type="Pfam" id="PF13419">
    <property type="entry name" value="HAD_2"/>
    <property type="match status" value="1"/>
</dbReference>
<dbReference type="SFLD" id="SFLDS00003">
    <property type="entry name" value="Haloacid_Dehalogenase"/>
    <property type="match status" value="1"/>
</dbReference>
<dbReference type="SFLD" id="SFLDG01129">
    <property type="entry name" value="C1.5:_HAD__Beta-PGM__Phosphata"/>
    <property type="match status" value="1"/>
</dbReference>
<sequence length="217" mass="24292">MKYKYLLFDLDGTLTDPKEGITTSVQYALKSFGIDEPDLDKLEPFIGPPLKDSFMKYYGFNEEQAQKAIVKYREWFSPTGIFQNRIYPGTAQMLAALKNEGKVLAVASSKPTVFVEKILNHFEIRQYFDVVVGSELNGVRGSKEEVVEEALRQLSASIDKEHTAMIGDREFDVFGGKEHGLTTVGVTFGYAGEGELEAAGADYIVNTVEELRRLLIQ</sequence>
<protein>
    <submittedName>
        <fullName evidence="1">HAD family hydrolase</fullName>
    </submittedName>
</protein>
<dbReference type="InterPro" id="IPR023214">
    <property type="entry name" value="HAD_sf"/>
</dbReference>
<name>A0ABZ3ESV7_9FIRM</name>
<keyword evidence="1" id="KW-0378">Hydrolase</keyword>
<dbReference type="Gene3D" id="3.40.50.1000">
    <property type="entry name" value="HAD superfamily/HAD-like"/>
    <property type="match status" value="1"/>
</dbReference>
<dbReference type="RefSeq" id="WP_342756889.1">
    <property type="nucleotide sequence ID" value="NZ_CP146256.1"/>
</dbReference>
<dbReference type="EMBL" id="CP146256">
    <property type="protein sequence ID" value="XAH73281.1"/>
    <property type="molecule type" value="Genomic_DNA"/>
</dbReference>
<dbReference type="GO" id="GO:0016787">
    <property type="term" value="F:hydrolase activity"/>
    <property type="evidence" value="ECO:0007669"/>
    <property type="project" value="UniProtKB-KW"/>
</dbReference>
<dbReference type="Gene3D" id="1.10.150.240">
    <property type="entry name" value="Putative phosphatase, domain 2"/>
    <property type="match status" value="1"/>
</dbReference>
<evidence type="ECO:0000313" key="2">
    <source>
        <dbReference type="Proteomes" id="UP001451571"/>
    </source>
</evidence>
<evidence type="ECO:0000313" key="1">
    <source>
        <dbReference type="EMBL" id="XAH73281.1"/>
    </source>
</evidence>
<dbReference type="InterPro" id="IPR041492">
    <property type="entry name" value="HAD_2"/>
</dbReference>
<dbReference type="PANTHER" id="PTHR43434">
    <property type="entry name" value="PHOSPHOGLYCOLATE PHOSPHATASE"/>
    <property type="match status" value="1"/>
</dbReference>
<reference evidence="1 2" key="1">
    <citation type="submission" date="2024-02" db="EMBL/GenBank/DDBJ databases">
        <title>Bacterial strain from lacustrine sediment.</title>
        <authorList>
            <person name="Petit C."/>
            <person name="Fadhlaoui K."/>
        </authorList>
    </citation>
    <scope>NUCLEOTIDE SEQUENCE [LARGE SCALE GENOMIC DNA]</scope>
    <source>
        <strain evidence="1 2">IPX-CK</strain>
    </source>
</reference>
<dbReference type="InterPro" id="IPR050155">
    <property type="entry name" value="HAD-like_hydrolase_sf"/>
</dbReference>
<dbReference type="CDD" id="cd04302">
    <property type="entry name" value="HAD_5NT"/>
    <property type="match status" value="1"/>
</dbReference>
<dbReference type="InterPro" id="IPR023198">
    <property type="entry name" value="PGP-like_dom2"/>
</dbReference>
<proteinExistence type="predicted"/>
<organism evidence="1 2">
    <name type="scientific">Kineothrix sedimenti</name>
    <dbReference type="NCBI Taxonomy" id="3123317"/>
    <lineage>
        <taxon>Bacteria</taxon>
        <taxon>Bacillati</taxon>
        <taxon>Bacillota</taxon>
        <taxon>Clostridia</taxon>
        <taxon>Lachnospirales</taxon>
        <taxon>Lachnospiraceae</taxon>
        <taxon>Kineothrix</taxon>
    </lineage>
</organism>
<accession>A0ABZ3ESV7</accession>
<dbReference type="PANTHER" id="PTHR43434:SF20">
    <property type="entry name" value="5'-NUCLEOTIDASE"/>
    <property type="match status" value="1"/>
</dbReference>
<keyword evidence="2" id="KW-1185">Reference proteome</keyword>
<dbReference type="Proteomes" id="UP001451571">
    <property type="component" value="Chromosome"/>
</dbReference>